<evidence type="ECO:0000313" key="2">
    <source>
        <dbReference type="EMBL" id="CAD6194224.1"/>
    </source>
</evidence>
<dbReference type="Proteomes" id="UP000835052">
    <property type="component" value="Unassembled WGS sequence"/>
</dbReference>
<reference evidence="2" key="1">
    <citation type="submission" date="2020-10" db="EMBL/GenBank/DDBJ databases">
        <authorList>
            <person name="Kikuchi T."/>
        </authorList>
    </citation>
    <scope>NUCLEOTIDE SEQUENCE</scope>
    <source>
        <strain evidence="2">NKZ352</strain>
    </source>
</reference>
<feature type="compositionally biased region" description="Basic residues" evidence="1">
    <location>
        <begin position="105"/>
        <end position="120"/>
    </location>
</feature>
<protein>
    <submittedName>
        <fullName evidence="2">Uncharacterized protein</fullName>
    </submittedName>
</protein>
<dbReference type="AlphaFoldDB" id="A0A8S1HER1"/>
<keyword evidence="3" id="KW-1185">Reference proteome</keyword>
<dbReference type="EMBL" id="CAJGYM010000042">
    <property type="protein sequence ID" value="CAD6194224.1"/>
    <property type="molecule type" value="Genomic_DNA"/>
</dbReference>
<proteinExistence type="predicted"/>
<sequence length="120" mass="13145">MQPQVKIAPKKIGVQGPSMKKKAASPPAISFNAEERAELRKLSAMLPPTPRSSSSSDPTEIVVHAANYIQRLVATVHARVNTGSLPREVLATLPPAFSPAVVSRPSRRHHKKRRSVEKKR</sequence>
<name>A0A8S1HER1_9PELO</name>
<dbReference type="OrthoDB" id="5816200at2759"/>
<feature type="region of interest" description="Disordered" evidence="1">
    <location>
        <begin position="96"/>
        <end position="120"/>
    </location>
</feature>
<evidence type="ECO:0000256" key="1">
    <source>
        <dbReference type="SAM" id="MobiDB-lite"/>
    </source>
</evidence>
<organism evidence="2 3">
    <name type="scientific">Caenorhabditis auriculariae</name>
    <dbReference type="NCBI Taxonomy" id="2777116"/>
    <lineage>
        <taxon>Eukaryota</taxon>
        <taxon>Metazoa</taxon>
        <taxon>Ecdysozoa</taxon>
        <taxon>Nematoda</taxon>
        <taxon>Chromadorea</taxon>
        <taxon>Rhabditida</taxon>
        <taxon>Rhabditina</taxon>
        <taxon>Rhabditomorpha</taxon>
        <taxon>Rhabditoidea</taxon>
        <taxon>Rhabditidae</taxon>
        <taxon>Peloderinae</taxon>
        <taxon>Caenorhabditis</taxon>
    </lineage>
</organism>
<gene>
    <name evidence="2" type="ORF">CAUJ_LOCUS10143</name>
</gene>
<feature type="region of interest" description="Disordered" evidence="1">
    <location>
        <begin position="1"/>
        <end position="28"/>
    </location>
</feature>
<comment type="caution">
    <text evidence="2">The sequence shown here is derived from an EMBL/GenBank/DDBJ whole genome shotgun (WGS) entry which is preliminary data.</text>
</comment>
<evidence type="ECO:0000313" key="3">
    <source>
        <dbReference type="Proteomes" id="UP000835052"/>
    </source>
</evidence>
<accession>A0A8S1HER1</accession>